<feature type="domain" description="Organic solvent tolerance-like N-terminal" evidence="3">
    <location>
        <begin position="43"/>
        <end position="171"/>
    </location>
</feature>
<feature type="chain" id="PRO_5047371232" evidence="2">
    <location>
        <begin position="25"/>
        <end position="198"/>
    </location>
</feature>
<evidence type="ECO:0000259" key="3">
    <source>
        <dbReference type="Pfam" id="PF03968"/>
    </source>
</evidence>
<dbReference type="InterPro" id="IPR052037">
    <property type="entry name" value="LPS_export_LptA"/>
</dbReference>
<protein>
    <submittedName>
        <fullName evidence="4">LPS ABC transporter substrate-binding protein LptA</fullName>
    </submittedName>
</protein>
<reference evidence="4 5" key="1">
    <citation type="submission" date="2021-03" db="EMBL/GenBank/DDBJ databases">
        <title>Tianweitania aestuarii sp. nov., isolated from a tidal flat.</title>
        <authorList>
            <person name="Park S."/>
            <person name="Yoon J.-H."/>
        </authorList>
    </citation>
    <scope>NUCLEOTIDE SEQUENCE [LARGE SCALE GENOMIC DNA]</scope>
    <source>
        <strain evidence="4 5">BSSL-BM11</strain>
    </source>
</reference>
<proteinExistence type="predicted"/>
<dbReference type="InterPro" id="IPR005653">
    <property type="entry name" value="OstA-like_N"/>
</dbReference>
<dbReference type="PANTHER" id="PTHR36504:SF1">
    <property type="entry name" value="LIPOPOLYSACCHARIDE EXPORT SYSTEM PROTEIN LPTA"/>
    <property type="match status" value="1"/>
</dbReference>
<dbReference type="EMBL" id="JAFMNX010000001">
    <property type="protein sequence ID" value="MBS9719168.1"/>
    <property type="molecule type" value="Genomic_DNA"/>
</dbReference>
<feature type="signal peptide" evidence="2">
    <location>
        <begin position="1"/>
        <end position="24"/>
    </location>
</feature>
<dbReference type="Gene3D" id="2.60.450.10">
    <property type="entry name" value="Lipopolysaccharide (LPS) transport protein A like domain"/>
    <property type="match status" value="1"/>
</dbReference>
<keyword evidence="5" id="KW-1185">Reference proteome</keyword>
<comment type="caution">
    <text evidence="4">The sequence shown here is derived from an EMBL/GenBank/DDBJ whole genome shotgun (WGS) entry which is preliminary data.</text>
</comment>
<evidence type="ECO:0000256" key="2">
    <source>
        <dbReference type="SAM" id="SignalP"/>
    </source>
</evidence>
<dbReference type="RefSeq" id="WP_213982845.1">
    <property type="nucleotide sequence ID" value="NZ_JAFMNX010000001.1"/>
</dbReference>
<dbReference type="Proteomes" id="UP001297272">
    <property type="component" value="Unassembled WGS sequence"/>
</dbReference>
<dbReference type="PANTHER" id="PTHR36504">
    <property type="entry name" value="LIPOPOLYSACCHARIDE EXPORT SYSTEM PROTEIN LPTA"/>
    <property type="match status" value="1"/>
</dbReference>
<accession>A0ABS5RQ54</accession>
<evidence type="ECO:0000313" key="4">
    <source>
        <dbReference type="EMBL" id="MBS9719168.1"/>
    </source>
</evidence>
<sequence length="198" mass="21014">MNSLLVRFSVAALALVAAAGTGFAQQSQSRMTSLNLSNDQPIQIESDKLEVRDNDRQAIFTGNVSVVQGETLMKAGKMTVYYVGQAMARDGQQKPAETQPAAGATPGSADIERIEVDGKVYVKSESQVATGDRATFDMKSEVLTLTGKEVVLTEGENVIVGCRLNVQMKTGQAQLDGCGGTQSGGRVKMLLQPGSQNR</sequence>
<gene>
    <name evidence="4" type="ORF">JYU29_00535</name>
</gene>
<keyword evidence="1 2" id="KW-0732">Signal</keyword>
<organism evidence="4 5">
    <name type="scientific">Tianweitania aestuarii</name>
    <dbReference type="NCBI Taxonomy" id="2814886"/>
    <lineage>
        <taxon>Bacteria</taxon>
        <taxon>Pseudomonadati</taxon>
        <taxon>Pseudomonadota</taxon>
        <taxon>Alphaproteobacteria</taxon>
        <taxon>Hyphomicrobiales</taxon>
        <taxon>Phyllobacteriaceae</taxon>
        <taxon>Tianweitania</taxon>
    </lineage>
</organism>
<evidence type="ECO:0000313" key="5">
    <source>
        <dbReference type="Proteomes" id="UP001297272"/>
    </source>
</evidence>
<evidence type="ECO:0000256" key="1">
    <source>
        <dbReference type="ARBA" id="ARBA00022729"/>
    </source>
</evidence>
<name>A0ABS5RQ54_9HYPH</name>
<dbReference type="Pfam" id="PF03968">
    <property type="entry name" value="LptD_N"/>
    <property type="match status" value="1"/>
</dbReference>